<dbReference type="InterPro" id="IPR017853">
    <property type="entry name" value="GH"/>
</dbReference>
<dbReference type="InterPro" id="IPR032792">
    <property type="entry name" value="AGL_glucanoTrfase"/>
</dbReference>
<dbReference type="GO" id="GO:0005980">
    <property type="term" value="P:glycogen catabolic process"/>
    <property type="evidence" value="ECO:0007669"/>
    <property type="project" value="InterPro"/>
</dbReference>
<evidence type="ECO:0000259" key="19">
    <source>
        <dbReference type="Pfam" id="PF14701"/>
    </source>
</evidence>
<evidence type="ECO:0000256" key="9">
    <source>
        <dbReference type="ARBA" id="ARBA00022676"/>
    </source>
</evidence>
<evidence type="ECO:0000256" key="8">
    <source>
        <dbReference type="ARBA" id="ARBA00022490"/>
    </source>
</evidence>
<dbReference type="GO" id="GO:0005737">
    <property type="term" value="C:cytoplasm"/>
    <property type="evidence" value="ECO:0007669"/>
    <property type="project" value="UniProtKB-SubCell"/>
</dbReference>
<dbReference type="InterPro" id="IPR008928">
    <property type="entry name" value="6-hairpin_glycosidase_sf"/>
</dbReference>
<dbReference type="Pfam" id="PF14702">
    <property type="entry name" value="hGDE_central"/>
    <property type="match status" value="1"/>
</dbReference>
<dbReference type="CDD" id="cd11327">
    <property type="entry name" value="AmyAc_Glg_debranch_2"/>
    <property type="match status" value="1"/>
</dbReference>
<keyword evidence="22" id="KW-1185">Reference proteome</keyword>
<evidence type="ECO:0000256" key="15">
    <source>
        <dbReference type="ARBA" id="ARBA00025780"/>
    </source>
</evidence>
<dbReference type="PANTHER" id="PTHR10569:SF2">
    <property type="entry name" value="GLYCOGEN DEBRANCHING ENZYME"/>
    <property type="match status" value="1"/>
</dbReference>
<organism evidence="21 22">
    <name type="scientific">Lachancea nothofagi CBS 11611</name>
    <dbReference type="NCBI Taxonomy" id="1266666"/>
    <lineage>
        <taxon>Eukaryota</taxon>
        <taxon>Fungi</taxon>
        <taxon>Dikarya</taxon>
        <taxon>Ascomycota</taxon>
        <taxon>Saccharomycotina</taxon>
        <taxon>Saccharomycetes</taxon>
        <taxon>Saccharomycetales</taxon>
        <taxon>Saccharomycetaceae</taxon>
        <taxon>Lachancea</taxon>
    </lineage>
</organism>
<protein>
    <recommendedName>
        <fullName evidence="7">Glycogen debranching enzyme</fullName>
        <ecNumber evidence="5">2.4.1.25</ecNumber>
        <ecNumber evidence="6">3.2.1.33</ecNumber>
    </recommendedName>
    <alternativeName>
        <fullName evidence="16">Glycogen debrancher</fullName>
    </alternativeName>
</protein>
<feature type="domain" description="Glycogen debranching enzyme central" evidence="20">
    <location>
        <begin position="717"/>
        <end position="958"/>
    </location>
</feature>
<comment type="catalytic activity">
    <reaction evidence="2">
        <text>Hydrolysis of (1-&gt;6)-alpha-D-glucosidic branch linkages in glycogen phosphorylase limit dextrin.</text>
        <dbReference type="EC" id="3.2.1.33"/>
    </reaction>
</comment>
<dbReference type="GO" id="GO:0004134">
    <property type="term" value="F:4-alpha-glucanotransferase activity"/>
    <property type="evidence" value="ECO:0007669"/>
    <property type="project" value="UniProtKB-EC"/>
</dbReference>
<dbReference type="GO" id="GO:0005978">
    <property type="term" value="P:glycogen biosynthetic process"/>
    <property type="evidence" value="ECO:0007669"/>
    <property type="project" value="UniProtKB-KW"/>
</dbReference>
<evidence type="ECO:0000256" key="3">
    <source>
        <dbReference type="ARBA" id="ARBA00003530"/>
    </source>
</evidence>
<proteinExistence type="inferred from homology"/>
<evidence type="ECO:0000259" key="20">
    <source>
        <dbReference type="Pfam" id="PF14702"/>
    </source>
</evidence>
<keyword evidence="9" id="KW-0328">Glycosyltransferase</keyword>
<feature type="domain" description="Eukaryotic glycogen debranching enzyme N-terminal" evidence="18">
    <location>
        <begin position="46"/>
        <end position="133"/>
    </location>
</feature>
<dbReference type="Pfam" id="PF06202">
    <property type="entry name" value="GDE_C"/>
    <property type="match status" value="1"/>
</dbReference>
<feature type="domain" description="Glycogen debranching enzyme glucanotransferase" evidence="19">
    <location>
        <begin position="136"/>
        <end position="556"/>
    </location>
</feature>
<keyword evidence="12" id="KW-0320">Glycogen biosynthesis</keyword>
<evidence type="ECO:0000313" key="22">
    <source>
        <dbReference type="Proteomes" id="UP000189911"/>
    </source>
</evidence>
<dbReference type="EC" id="3.2.1.33" evidence="6"/>
<dbReference type="Pfam" id="PF14699">
    <property type="entry name" value="hGDE_N"/>
    <property type="match status" value="1"/>
</dbReference>
<evidence type="ECO:0000256" key="2">
    <source>
        <dbReference type="ARBA" id="ARBA00000927"/>
    </source>
</evidence>
<dbReference type="FunFam" id="1.50.10.10:FF:000039">
    <property type="entry name" value="Glycogen debranching enzyme Gdb1, putative"/>
    <property type="match status" value="1"/>
</dbReference>
<keyword evidence="14" id="KW-0326">Glycosidase</keyword>
<feature type="domain" description="Glycogen debranching enzyme C-terminal" evidence="17">
    <location>
        <begin position="1030"/>
        <end position="1504"/>
    </location>
</feature>
<dbReference type="Proteomes" id="UP000189911">
    <property type="component" value="Chromosome H"/>
</dbReference>
<keyword evidence="8" id="KW-0963">Cytoplasm</keyword>
<evidence type="ECO:0000256" key="10">
    <source>
        <dbReference type="ARBA" id="ARBA00022679"/>
    </source>
</evidence>
<dbReference type="InterPro" id="IPR032790">
    <property type="entry name" value="GDE_C"/>
</dbReference>
<dbReference type="OrthoDB" id="10248904at2759"/>
<comment type="subcellular location">
    <subcellularLocation>
        <location evidence="4">Cytoplasm</location>
    </subcellularLocation>
</comment>
<dbReference type="EC" id="2.4.1.25" evidence="5"/>
<dbReference type="FunFam" id="3.20.20.80:FF:000070">
    <property type="entry name" value="GDB1p Glycogen debranching enzyme"/>
    <property type="match status" value="1"/>
</dbReference>
<dbReference type="Pfam" id="PF14701">
    <property type="entry name" value="hDGE_amylase"/>
    <property type="match status" value="1"/>
</dbReference>
<dbReference type="InterPro" id="IPR012341">
    <property type="entry name" value="6hp_glycosidase-like_sf"/>
</dbReference>
<sequence>MTRELLLRVSDAGEPVTSCSYGQGVLTLPALPLPDGYDGSQPLFTLKLVIAGGSPLARDGLVWTNCPLDTKSAFVRDQFAKKKINASFHRDSHVEIHVFTPGAFCFYFSFRNDRDELETTRRFYFVSPPNLYVSGKYVPLNAIAMETVVSKWMGSNWDTVFQKIAHKGYNMIHFTPLQKRGISNSPYSIYDQLLFDPDFFPNNTKDVSEMVQKLHQDLGILTMTDVVFNHTANNSPWLQDHPDSGYNHRTAPHLISAIELDASLLKFSNNLTKLGLPIDLKTTQDLFKIMDGIKTHVLAALKIWEFYVVDTETTIKLFETNWNQISHETVEVPDNVKNDMVELAAFIRANASSDDFGQLGERHSNKLDNTKFTAVIKSLYGQELNDAVLEEARKIVDELNSPLYREYDDDVNDILEQLFNRIKYMRIDDHGPKMGTITHESPLIEPYFTRFTGTDGQEFALANNGWIWNGDPLVDFASNKSKAYLRREVIVWGDCVKLRYGSGPEDSPYLWERMSKYIETSARIFDGFRIDNCHSTPLHVGEYYLDLARKCNPNLYVVAELFSGSEVMDCLFVERLGISSLIREAMQAWSAEELSRLVHRHGGRPIGSYKFLPLDEFAYPADAHDMGSEDSRASRDIEINIPKTLTATPPHALFMDCTHDNETPFQKRTLEDTLPNAALVSLCSSAVGSVYGYDECFPYLLDVVGESRTYDVENGDGISEVKVLLNKIRDEIAHGSAEIEDSEMHVHHDGQYITFQRNNSKTGKGWFLIARTKFSEDQGDQQFPNVIFSGSRCELDFAYSLIKVGDVVKDDKKIKGIPTKLEKLTGFNVNYNDGAKESIIEITGNFPPGSIAVFKTQQNGLDDTLLRYLRSGALKASEKLDLYSLNSLLYRCDAEERDVSGGKIGAYNVPDYGTLTYCGLQGWVSVLRQLIFSNDLGHPLSNHLRSGHWALDYMVQRLDFYKDKEGVSEMQAWLSSRFDRVKKLPSYLIPTYFALVLGTAYQCCRFRALGLMAENVGQSTRFVQSLALTSVQMVSKMCSTSLTPEGNTPCMAAGLPHFSTNYMRCWGRDVFIALRGLLLTTGRYDDAKQHILAFAKTLKHGMIPNLLDAGRNPRYNARDAAWFFLQSIQDYVEIVPDGYTILREKVSRRFPLDDTYVTEDDPRAFSYESTIEEIIYEILARHAKGIKYREANAGPNLDRVMSDEGFNVEVHVDWTTGLIHGGSQFNCGTWMDKMGESEKAGSLGVPGTPRDGAAIEINGLLKSALRFVVKMEERKLFKSTAVQKEDGSKISLKEWNGLLQDNFETKFFIPSDLSDDGGYDVESRLVNRRGIYKDLYKSGKPYEDYQLRPNFAIAMTVAPELFTPEKALIALRNADAIIRGPVGMRTLDPSDYNYRPYYNNGEDSTDFATSKGRNYHQGPEWVWLYGYFMRAYYYFNLIADSHCKTKDGTQPSSYLLQQLYNRLEGQRKAIFESPWAGLTELTNKDGDFCGDSSPTQAWSTGCALDFFYDLWNAEMKNISGEVTASKN</sequence>
<keyword evidence="13" id="KW-0511">Multifunctional enzyme</keyword>
<dbReference type="GO" id="GO:0004135">
    <property type="term" value="F:amylo-alpha-1,6-glucosidase activity"/>
    <property type="evidence" value="ECO:0007669"/>
    <property type="project" value="UniProtKB-EC"/>
</dbReference>
<dbReference type="InterPro" id="IPR032788">
    <property type="entry name" value="AGL_central"/>
</dbReference>
<dbReference type="NCBIfam" id="TIGR01531">
    <property type="entry name" value="glyc_debranch"/>
    <property type="match status" value="1"/>
</dbReference>
<keyword evidence="10" id="KW-0808">Transferase</keyword>
<evidence type="ECO:0000313" key="21">
    <source>
        <dbReference type="EMBL" id="SCV05116.1"/>
    </source>
</evidence>
<evidence type="ECO:0000256" key="12">
    <source>
        <dbReference type="ARBA" id="ARBA00023056"/>
    </source>
</evidence>
<accession>A0A1G4KL15</accession>
<evidence type="ECO:0000256" key="14">
    <source>
        <dbReference type="ARBA" id="ARBA00023295"/>
    </source>
</evidence>
<evidence type="ECO:0000259" key="17">
    <source>
        <dbReference type="Pfam" id="PF06202"/>
    </source>
</evidence>
<dbReference type="PANTHER" id="PTHR10569">
    <property type="entry name" value="GLYCOGEN DEBRANCHING ENZYME"/>
    <property type="match status" value="1"/>
</dbReference>
<evidence type="ECO:0000256" key="16">
    <source>
        <dbReference type="ARBA" id="ARBA00031477"/>
    </source>
</evidence>
<dbReference type="Gene3D" id="1.50.10.10">
    <property type="match status" value="1"/>
</dbReference>
<comment type="function">
    <text evidence="3">Multifunctional enzyme acting as 1,4-alpha-D-glucan:1,4-alpha-D-glucan 4-alpha-D-glycosyltransferase and amylo-1,6-glucosidase in glycogen degradation.</text>
</comment>
<dbReference type="InterPro" id="IPR010401">
    <property type="entry name" value="AGL/Gdb1"/>
</dbReference>
<dbReference type="SUPFAM" id="SSF51445">
    <property type="entry name" value="(Trans)glycosidases"/>
    <property type="match status" value="1"/>
</dbReference>
<dbReference type="InterPro" id="IPR006421">
    <property type="entry name" value="Glycogen_debranch_met"/>
</dbReference>
<evidence type="ECO:0000256" key="11">
    <source>
        <dbReference type="ARBA" id="ARBA00022801"/>
    </source>
</evidence>
<comment type="catalytic activity">
    <reaction evidence="1">
        <text>Transfers a segment of a (1-&gt;4)-alpha-D-glucan to a new position in an acceptor, which may be glucose or a (1-&gt;4)-alpha-D-glucan.</text>
        <dbReference type="EC" id="2.4.1.25"/>
    </reaction>
</comment>
<dbReference type="InterPro" id="IPR029436">
    <property type="entry name" value="AGL_euk_N"/>
</dbReference>
<dbReference type="FunFam" id="3.20.20.80:FF:000242">
    <property type="entry name" value="Glycogen debranching enzyme Gdb1, putative"/>
    <property type="match status" value="1"/>
</dbReference>
<evidence type="ECO:0000256" key="6">
    <source>
        <dbReference type="ARBA" id="ARBA00012778"/>
    </source>
</evidence>
<dbReference type="SUPFAM" id="SSF48208">
    <property type="entry name" value="Six-hairpin glycosidases"/>
    <property type="match status" value="1"/>
</dbReference>
<comment type="similarity">
    <text evidence="15">Belongs to the glycogen debranching enzyme family.</text>
</comment>
<dbReference type="EMBL" id="LT598447">
    <property type="protein sequence ID" value="SCV05116.1"/>
    <property type="molecule type" value="Genomic_DNA"/>
</dbReference>
<dbReference type="Gene3D" id="3.20.20.80">
    <property type="entry name" value="Glycosidases"/>
    <property type="match status" value="2"/>
</dbReference>
<evidence type="ECO:0000256" key="7">
    <source>
        <dbReference type="ARBA" id="ARBA00020723"/>
    </source>
</evidence>
<name>A0A1G4KL15_9SACH</name>
<evidence type="ECO:0000259" key="18">
    <source>
        <dbReference type="Pfam" id="PF14699"/>
    </source>
</evidence>
<gene>
    <name evidence="21" type="ORF">LANO_0H00386G</name>
</gene>
<keyword evidence="11" id="KW-0378">Hydrolase</keyword>
<evidence type="ECO:0000256" key="4">
    <source>
        <dbReference type="ARBA" id="ARBA00004496"/>
    </source>
</evidence>
<reference evidence="22" key="1">
    <citation type="submission" date="2016-03" db="EMBL/GenBank/DDBJ databases">
        <authorList>
            <person name="Devillers Hugo."/>
        </authorList>
    </citation>
    <scope>NUCLEOTIDE SEQUENCE [LARGE SCALE GENOMIC DNA]</scope>
</reference>
<evidence type="ECO:0000256" key="5">
    <source>
        <dbReference type="ARBA" id="ARBA00012560"/>
    </source>
</evidence>
<evidence type="ECO:0000256" key="13">
    <source>
        <dbReference type="ARBA" id="ARBA00023268"/>
    </source>
</evidence>
<evidence type="ECO:0000256" key="1">
    <source>
        <dbReference type="ARBA" id="ARBA00000439"/>
    </source>
</evidence>